<proteinExistence type="predicted"/>
<name>A0A4P6L478_9BURK</name>
<dbReference type="OrthoDB" id="9815592at2"/>
<keyword evidence="2" id="KW-1185">Reference proteome</keyword>
<accession>A0A4P6L478</accession>
<organism evidence="1 2">
    <name type="scientific">Pseudoduganella lutea</name>
    <dbReference type="NCBI Taxonomy" id="321985"/>
    <lineage>
        <taxon>Bacteria</taxon>
        <taxon>Pseudomonadati</taxon>
        <taxon>Pseudomonadota</taxon>
        <taxon>Betaproteobacteria</taxon>
        <taxon>Burkholderiales</taxon>
        <taxon>Oxalobacteraceae</taxon>
        <taxon>Telluria group</taxon>
        <taxon>Pseudoduganella</taxon>
    </lineage>
</organism>
<dbReference type="RefSeq" id="WP_130189499.1">
    <property type="nucleotide sequence ID" value="NZ_CP035913.1"/>
</dbReference>
<gene>
    <name evidence="1" type="ORF">EWM63_28305</name>
</gene>
<dbReference type="AlphaFoldDB" id="A0A4P6L478"/>
<sequence length="369" mass="40479">MNDKRRQFLQGGTALLGSAVLPVRGEVVPGRGFAPINIQPLVDAAILAVEQARVSAGQYSRFLGKQQRSRVDGEKPCGYGSAAAACILYTVSRFPRHTPERYAFVSFLRAGQSERSGMFSDQYHNPTHATAYILAALDLFDAGPVHPLHELQPLTAPGGIEGLLAGLDWRKPWGASHYGAGAFAALFLAGQAPLPFQNRYFGWLSDHQDVVTGLWRKGALKSASLPDGAPLFDALAAAFHYLFNHEAARRPIPRPAALIDSALRVRKENLYPTLGKTVGFAELDWLYCLTRSLRHSGHRRDDVLLELTQFANAYVNHLLVHVQQNPAPFEDLHALNGTMSALAELQQALPGLLSTARPLRLPLDRRPFI</sequence>
<dbReference type="InterPro" id="IPR008930">
    <property type="entry name" value="Terpenoid_cyclase/PrenylTrfase"/>
</dbReference>
<dbReference type="Proteomes" id="UP000290637">
    <property type="component" value="Chromosome"/>
</dbReference>
<protein>
    <submittedName>
        <fullName evidence="1">Uncharacterized protein</fullName>
    </submittedName>
</protein>
<evidence type="ECO:0000313" key="2">
    <source>
        <dbReference type="Proteomes" id="UP000290637"/>
    </source>
</evidence>
<reference evidence="1 2" key="1">
    <citation type="submission" date="2019-02" db="EMBL/GenBank/DDBJ databases">
        <title>Draft Genome Sequences of Six Type Strains of the Genus Massilia.</title>
        <authorList>
            <person name="Miess H."/>
            <person name="Frediansyhah A."/>
            <person name="Gross H."/>
        </authorList>
    </citation>
    <scope>NUCLEOTIDE SEQUENCE [LARGE SCALE GENOMIC DNA]</scope>
    <source>
        <strain evidence="1 2">DSM 17473</strain>
    </source>
</reference>
<evidence type="ECO:0000313" key="1">
    <source>
        <dbReference type="EMBL" id="QBE66391.1"/>
    </source>
</evidence>
<dbReference type="EMBL" id="CP035913">
    <property type="protein sequence ID" value="QBE66391.1"/>
    <property type="molecule type" value="Genomic_DNA"/>
</dbReference>
<dbReference type="KEGG" id="plue:EWM63_28305"/>
<dbReference type="PROSITE" id="PS51318">
    <property type="entry name" value="TAT"/>
    <property type="match status" value="1"/>
</dbReference>
<dbReference type="InterPro" id="IPR006311">
    <property type="entry name" value="TAT_signal"/>
</dbReference>
<dbReference type="SUPFAM" id="SSF48239">
    <property type="entry name" value="Terpenoid cyclases/Protein prenyltransferases"/>
    <property type="match status" value="1"/>
</dbReference>